<reference evidence="1 2" key="1">
    <citation type="submission" date="2018-09" db="EMBL/GenBank/DDBJ databases">
        <title>Genomic investigation of the strawberry pathogen Phytophthora fragariae indicates pathogenicity is determined by transcriptional variation in three key races.</title>
        <authorList>
            <person name="Adams T.M."/>
            <person name="Armitage A.D."/>
            <person name="Sobczyk M.K."/>
            <person name="Bates H.J."/>
            <person name="Dunwell J.M."/>
            <person name="Nellist C.F."/>
            <person name="Harrison R.J."/>
        </authorList>
    </citation>
    <scope>NUCLEOTIDE SEQUENCE [LARGE SCALE GENOMIC DNA]</scope>
    <source>
        <strain evidence="1 2">SCRP324</strain>
    </source>
</reference>
<accession>A0A6A3KDC2</accession>
<gene>
    <name evidence="1" type="ORF">PR002_g16747</name>
</gene>
<protein>
    <submittedName>
        <fullName evidence="1">Uncharacterized protein</fullName>
    </submittedName>
</protein>
<proteinExistence type="predicted"/>
<dbReference type="Proteomes" id="UP000435112">
    <property type="component" value="Unassembled WGS sequence"/>
</dbReference>
<evidence type="ECO:0000313" key="1">
    <source>
        <dbReference type="EMBL" id="KAE9005490.1"/>
    </source>
</evidence>
<dbReference type="OrthoDB" id="10321620at2759"/>
<dbReference type="AlphaFoldDB" id="A0A6A3KDC2"/>
<organism evidence="1 2">
    <name type="scientific">Phytophthora rubi</name>
    <dbReference type="NCBI Taxonomy" id="129364"/>
    <lineage>
        <taxon>Eukaryota</taxon>
        <taxon>Sar</taxon>
        <taxon>Stramenopiles</taxon>
        <taxon>Oomycota</taxon>
        <taxon>Peronosporomycetes</taxon>
        <taxon>Peronosporales</taxon>
        <taxon>Peronosporaceae</taxon>
        <taxon>Phytophthora</taxon>
    </lineage>
</organism>
<comment type="caution">
    <text evidence="1">The sequence shown here is derived from an EMBL/GenBank/DDBJ whole genome shotgun (WGS) entry which is preliminary data.</text>
</comment>
<evidence type="ECO:0000313" key="2">
    <source>
        <dbReference type="Proteomes" id="UP000435112"/>
    </source>
</evidence>
<dbReference type="EMBL" id="QXFU01001300">
    <property type="protein sequence ID" value="KAE9005490.1"/>
    <property type="molecule type" value="Genomic_DNA"/>
</dbReference>
<name>A0A6A3KDC2_9STRA</name>
<sequence length="165" mass="18696">MSSIEAGVQRLVKNGKRLYKLTQADHVKIVNDAYTKHRGDQMKSLELVDGLTASESLVGDQVSAAVYELTIHLSSFKLRHQAVRQALEGGLTNSFAIMYMYEHITLTCVKKLLEMGSLSLKHTMHMVFDMEKDKKQITSWELKDTATRCDTLSCNPQYIQIQLIC</sequence>